<dbReference type="AlphaFoldDB" id="A0A455SWK4"/>
<keyword evidence="1" id="KW-0812">Transmembrane</keyword>
<proteinExistence type="predicted"/>
<protein>
    <submittedName>
        <fullName evidence="2">Uncharacterized protein</fullName>
    </submittedName>
</protein>
<feature type="transmembrane region" description="Helical" evidence="1">
    <location>
        <begin position="46"/>
        <end position="75"/>
    </location>
</feature>
<feature type="transmembrane region" description="Helical" evidence="1">
    <location>
        <begin position="123"/>
        <end position="148"/>
    </location>
</feature>
<sequence length="150" mass="16325">MSEERGRAQLQPLVKAIGQIGPDTLLGLGALGGAGVLLQAETSLSWPIGVMLVAGLLVVNLLGQLLLFLVAYKLLETIWYRRRQRPWLLRFPTVSDTILRGYIRAMVGELGMISLAIGSGRHGLALLSIFNVTFPIVLMMATVVTALCRR</sequence>
<accession>A0A455SWK4</accession>
<organism evidence="2">
    <name type="scientific">Thermogemmatispora argillosa</name>
    <dbReference type="NCBI Taxonomy" id="2045280"/>
    <lineage>
        <taxon>Bacteria</taxon>
        <taxon>Bacillati</taxon>
        <taxon>Chloroflexota</taxon>
        <taxon>Ktedonobacteria</taxon>
        <taxon>Thermogemmatisporales</taxon>
        <taxon>Thermogemmatisporaceae</taxon>
        <taxon>Thermogemmatispora</taxon>
    </lineage>
</organism>
<name>A0A455SWK4_9CHLR</name>
<keyword evidence="1" id="KW-0472">Membrane</keyword>
<reference evidence="2" key="1">
    <citation type="submission" date="2018-12" db="EMBL/GenBank/DDBJ databases">
        <title>Novel natural products biosynthetic potential of the class Ktedonobacteria.</title>
        <authorList>
            <person name="Zheng Y."/>
            <person name="Saitou A."/>
            <person name="Wang C.M."/>
            <person name="Toyoda A."/>
            <person name="Minakuchi Y."/>
            <person name="Sekiguchi Y."/>
            <person name="Ueda K."/>
            <person name="Takano H."/>
            <person name="Sakai Y."/>
            <person name="Yokota A."/>
            <person name="Yabe S."/>
        </authorList>
    </citation>
    <scope>NUCLEOTIDE SEQUENCE</scope>
    <source>
        <strain evidence="2">A3-2</strain>
    </source>
</reference>
<keyword evidence="1" id="KW-1133">Transmembrane helix</keyword>
<evidence type="ECO:0000256" key="1">
    <source>
        <dbReference type="SAM" id="Phobius"/>
    </source>
</evidence>
<gene>
    <name evidence="2" type="ORF">KTA_09660</name>
</gene>
<evidence type="ECO:0000313" key="2">
    <source>
        <dbReference type="EMBL" id="BBH92767.1"/>
    </source>
</evidence>
<feature type="transmembrane region" description="Helical" evidence="1">
    <location>
        <begin position="20"/>
        <end position="40"/>
    </location>
</feature>
<dbReference type="EMBL" id="AP019377">
    <property type="protein sequence ID" value="BBH92767.1"/>
    <property type="molecule type" value="Genomic_DNA"/>
</dbReference>